<keyword evidence="3 9" id="KW-0240">DNA-directed RNA polymerase</keyword>
<name>A0ABR3FLQ5_9AGAR</name>
<evidence type="ECO:0000256" key="4">
    <source>
        <dbReference type="ARBA" id="ARBA00023163"/>
    </source>
</evidence>
<comment type="subcellular location">
    <subcellularLocation>
        <location evidence="1">Nucleus</location>
    </subcellularLocation>
</comment>
<reference evidence="9 10" key="1">
    <citation type="submission" date="2024-02" db="EMBL/GenBank/DDBJ databases">
        <title>A draft genome for the cacao thread blight pathogen Marasmius crinis-equi.</title>
        <authorList>
            <person name="Cohen S.P."/>
            <person name="Baruah I.K."/>
            <person name="Amoako-Attah I."/>
            <person name="Bukari Y."/>
            <person name="Meinhardt L.W."/>
            <person name="Bailey B.A."/>
        </authorList>
    </citation>
    <scope>NUCLEOTIDE SEQUENCE [LARGE SCALE GENOMIC DNA]</scope>
    <source>
        <strain evidence="9 10">GH-76</strain>
    </source>
</reference>
<evidence type="ECO:0000259" key="8">
    <source>
        <dbReference type="SMART" id="SM00662"/>
    </source>
</evidence>
<proteinExistence type="inferred from homology"/>
<dbReference type="InterPro" id="IPR036643">
    <property type="entry name" value="RNApol_insert_sf"/>
</dbReference>
<keyword evidence="4" id="KW-0804">Transcription</keyword>
<dbReference type="InterPro" id="IPR011262">
    <property type="entry name" value="DNA-dir_RNA_pol_insert"/>
</dbReference>
<comment type="caution">
    <text evidence="9">The sequence shown here is derived from an EMBL/GenBank/DDBJ whole genome shotgun (WGS) entry which is preliminary data.</text>
</comment>
<dbReference type="SUPFAM" id="SSF55257">
    <property type="entry name" value="RBP11-like subunits of RNA polymerase"/>
    <property type="match status" value="1"/>
</dbReference>
<gene>
    <name evidence="9" type="primary">RPC40_1</name>
    <name evidence="9" type="ORF">V5O48_005821</name>
</gene>
<keyword evidence="5" id="KW-0539">Nucleus</keyword>
<dbReference type="CDD" id="cd07032">
    <property type="entry name" value="RNAP_I_II_AC40"/>
    <property type="match status" value="1"/>
</dbReference>
<evidence type="ECO:0000256" key="2">
    <source>
        <dbReference type="ARBA" id="ARBA00022083"/>
    </source>
</evidence>
<evidence type="ECO:0000256" key="6">
    <source>
        <dbReference type="ARBA" id="ARBA00025804"/>
    </source>
</evidence>
<evidence type="ECO:0000256" key="3">
    <source>
        <dbReference type="ARBA" id="ARBA00022478"/>
    </source>
</evidence>
<dbReference type="InterPro" id="IPR001514">
    <property type="entry name" value="DNA-dir_RNA_pol_30-40kDasu_CS"/>
</dbReference>
<dbReference type="Gene3D" id="2.170.120.12">
    <property type="entry name" value="DNA-directed RNA polymerase, insert domain"/>
    <property type="match status" value="1"/>
</dbReference>
<dbReference type="Gene3D" id="3.30.1360.10">
    <property type="entry name" value="RNA polymerase, RBP11-like subunit"/>
    <property type="match status" value="1"/>
</dbReference>
<dbReference type="Pfam" id="PF01193">
    <property type="entry name" value="RNA_pol_L"/>
    <property type="match status" value="1"/>
</dbReference>
<comment type="similarity">
    <text evidence="6">Belongs to the archaeal Rpo3/eukaryotic RPB3 RNA polymerase subunit family.</text>
</comment>
<dbReference type="InterPro" id="IPR036603">
    <property type="entry name" value="RBP11-like"/>
</dbReference>
<dbReference type="EMBL" id="JBAHYK010000243">
    <property type="protein sequence ID" value="KAL0576153.1"/>
    <property type="molecule type" value="Genomic_DNA"/>
</dbReference>
<dbReference type="InterPro" id="IPR022842">
    <property type="entry name" value="RNAP_Rpo3/Rpb3/RPAC1"/>
</dbReference>
<dbReference type="HAMAP" id="MF_00320">
    <property type="entry name" value="RNApol_arch_Rpo3"/>
    <property type="match status" value="1"/>
</dbReference>
<dbReference type="Pfam" id="PF01000">
    <property type="entry name" value="RNA_pol_A_bac"/>
    <property type="match status" value="1"/>
</dbReference>
<dbReference type="SMART" id="SM00662">
    <property type="entry name" value="RPOLD"/>
    <property type="match status" value="1"/>
</dbReference>
<evidence type="ECO:0000256" key="5">
    <source>
        <dbReference type="ARBA" id="ARBA00023242"/>
    </source>
</evidence>
<evidence type="ECO:0000256" key="1">
    <source>
        <dbReference type="ARBA" id="ARBA00004123"/>
    </source>
</evidence>
<dbReference type="SUPFAM" id="SSF56553">
    <property type="entry name" value="Insert subdomain of RNA polymerase alpha subunit"/>
    <property type="match status" value="1"/>
</dbReference>
<feature type="domain" description="DNA-directed RNA polymerase RpoA/D/Rpb3-type" evidence="8">
    <location>
        <begin position="60"/>
        <end position="346"/>
    </location>
</feature>
<sequence length="374" mass="41589">MASSSSPIDPRRLVGITAERATHVSNTDFPGHYPGEDLSWDLQKFNQNTTVRVTRLSNRQIEFDIIGVDASIANAFRRIMIAEIPSVAIERVYIFNNTTVIQDEVLAHRLGLVPLNVDPTIMDFRDPTDENLATDRNTIVFKVDLTCTRKAPTQNTTQNTNTNPKNDEIYTNHELLSSHLVWHPAGEQSSVFAHRPPGPTNPNIVLAKLRPGQEVSMELHAVKGVGKDHAKFSPVATASYRLHPHIQLTPNPIPADQIEKFQKCFAPGVILLTSDGTPYVDEKAMRRDPVTREVLRHEEFKDKVVLGRVRDWFIFGAESEGPYAPERLLPEAIKVMRGKIGTLRKSALGLLQTQTQKQGEGQGEGGGDVTMAEP</sequence>
<accession>A0ABR3FLQ5</accession>
<feature type="region of interest" description="Disordered" evidence="7">
    <location>
        <begin position="351"/>
        <end position="374"/>
    </location>
</feature>
<dbReference type="InterPro" id="IPR050518">
    <property type="entry name" value="Rpo3/RPB3_RNA_Pol_subunit"/>
</dbReference>
<evidence type="ECO:0000313" key="10">
    <source>
        <dbReference type="Proteomes" id="UP001465976"/>
    </source>
</evidence>
<organism evidence="9 10">
    <name type="scientific">Marasmius crinis-equi</name>
    <dbReference type="NCBI Taxonomy" id="585013"/>
    <lineage>
        <taxon>Eukaryota</taxon>
        <taxon>Fungi</taxon>
        <taxon>Dikarya</taxon>
        <taxon>Basidiomycota</taxon>
        <taxon>Agaricomycotina</taxon>
        <taxon>Agaricomycetes</taxon>
        <taxon>Agaricomycetidae</taxon>
        <taxon>Agaricales</taxon>
        <taxon>Marasmiineae</taxon>
        <taxon>Marasmiaceae</taxon>
        <taxon>Marasmius</taxon>
    </lineage>
</organism>
<dbReference type="InterPro" id="IPR011263">
    <property type="entry name" value="DNA-dir_RNA_pol_RpoA/D/Rpb3"/>
</dbReference>
<dbReference type="InterPro" id="IPR033901">
    <property type="entry name" value="RNAPI/III_AC40"/>
</dbReference>
<evidence type="ECO:0000256" key="7">
    <source>
        <dbReference type="SAM" id="MobiDB-lite"/>
    </source>
</evidence>
<evidence type="ECO:0000313" key="9">
    <source>
        <dbReference type="EMBL" id="KAL0576153.1"/>
    </source>
</evidence>
<dbReference type="PANTHER" id="PTHR11800">
    <property type="entry name" value="DNA-DIRECTED RNA POLYMERASE"/>
    <property type="match status" value="1"/>
</dbReference>
<dbReference type="PROSITE" id="PS00446">
    <property type="entry name" value="RNA_POL_D_30KD"/>
    <property type="match status" value="1"/>
</dbReference>
<keyword evidence="10" id="KW-1185">Reference proteome</keyword>
<dbReference type="Proteomes" id="UP001465976">
    <property type="component" value="Unassembled WGS sequence"/>
</dbReference>
<dbReference type="PANTHER" id="PTHR11800:SF13">
    <property type="entry name" value="DNA-DIRECTED RNA POLYMERASES I AND III SUBUNIT RPAC1"/>
    <property type="match status" value="1"/>
</dbReference>
<dbReference type="GO" id="GO:0000428">
    <property type="term" value="C:DNA-directed RNA polymerase complex"/>
    <property type="evidence" value="ECO:0007669"/>
    <property type="project" value="UniProtKB-KW"/>
</dbReference>
<protein>
    <recommendedName>
        <fullName evidence="2">DNA-directed RNA polymerases I and III subunit RPAC1</fullName>
    </recommendedName>
</protein>